<gene>
    <name evidence="6" type="ORF">DF947_02195</name>
</gene>
<evidence type="ECO:0000313" key="6">
    <source>
        <dbReference type="EMBL" id="PWS33457.1"/>
    </source>
</evidence>
<dbReference type="Pfam" id="PF13354">
    <property type="entry name" value="Beta-lactamase2"/>
    <property type="match status" value="1"/>
</dbReference>
<feature type="domain" description="Beta-lactamase class A catalytic" evidence="5">
    <location>
        <begin position="71"/>
        <end position="301"/>
    </location>
</feature>
<dbReference type="EMBL" id="QGNY01000001">
    <property type="protein sequence ID" value="PWS33457.1"/>
    <property type="molecule type" value="Genomic_DNA"/>
</dbReference>
<dbReference type="PANTHER" id="PTHR35333:SF3">
    <property type="entry name" value="BETA-LACTAMASE-TYPE TRANSPEPTIDASE FOLD CONTAINING PROTEIN"/>
    <property type="match status" value="1"/>
</dbReference>
<dbReference type="AlphaFoldDB" id="A0A317F602"/>
<reference evidence="7" key="1">
    <citation type="submission" date="2018-05" db="EMBL/GenBank/DDBJ databases">
        <title>Pedobacter paludis sp. nov., isolated from wetland soil.</title>
        <authorList>
            <person name="Zhang Y."/>
        </authorList>
    </citation>
    <scope>NUCLEOTIDE SEQUENCE [LARGE SCALE GENOMIC DNA]</scope>
    <source>
        <strain evidence="7">R-8</strain>
    </source>
</reference>
<feature type="chain" id="PRO_5016374864" description="beta-lactamase" evidence="4">
    <location>
        <begin position="19"/>
        <end position="416"/>
    </location>
</feature>
<comment type="caution">
    <text evidence="6">The sequence shown here is derived from an EMBL/GenBank/DDBJ whole genome shotgun (WGS) entry which is preliminary data.</text>
</comment>
<dbReference type="Proteomes" id="UP000245391">
    <property type="component" value="Unassembled WGS sequence"/>
</dbReference>
<keyword evidence="7" id="KW-1185">Reference proteome</keyword>
<name>A0A317F602_9SPHI</name>
<evidence type="ECO:0000256" key="2">
    <source>
        <dbReference type="ARBA" id="ARBA00009009"/>
    </source>
</evidence>
<evidence type="ECO:0000313" key="7">
    <source>
        <dbReference type="Proteomes" id="UP000245391"/>
    </source>
</evidence>
<comment type="catalytic activity">
    <reaction evidence="1">
        <text>a beta-lactam + H2O = a substituted beta-amino acid</text>
        <dbReference type="Rhea" id="RHEA:20401"/>
        <dbReference type="ChEBI" id="CHEBI:15377"/>
        <dbReference type="ChEBI" id="CHEBI:35627"/>
        <dbReference type="ChEBI" id="CHEBI:140347"/>
        <dbReference type="EC" id="3.5.2.6"/>
    </reaction>
</comment>
<evidence type="ECO:0000259" key="5">
    <source>
        <dbReference type="Pfam" id="PF13354"/>
    </source>
</evidence>
<evidence type="ECO:0000256" key="4">
    <source>
        <dbReference type="SAM" id="SignalP"/>
    </source>
</evidence>
<dbReference type="InterPro" id="IPR045155">
    <property type="entry name" value="Beta-lactam_cat"/>
</dbReference>
<evidence type="ECO:0000256" key="1">
    <source>
        <dbReference type="ARBA" id="ARBA00001526"/>
    </source>
</evidence>
<dbReference type="GO" id="GO:0046677">
    <property type="term" value="P:response to antibiotic"/>
    <property type="evidence" value="ECO:0007669"/>
    <property type="project" value="InterPro"/>
</dbReference>
<dbReference type="InterPro" id="IPR000871">
    <property type="entry name" value="Beta-lactam_class-A"/>
</dbReference>
<dbReference type="Gene3D" id="3.40.710.10">
    <property type="entry name" value="DD-peptidase/beta-lactamase superfamily"/>
    <property type="match status" value="1"/>
</dbReference>
<dbReference type="PANTHER" id="PTHR35333">
    <property type="entry name" value="BETA-LACTAMASE"/>
    <property type="match status" value="1"/>
</dbReference>
<accession>A0A317F602</accession>
<dbReference type="GO" id="GO:0008800">
    <property type="term" value="F:beta-lactamase activity"/>
    <property type="evidence" value="ECO:0007669"/>
    <property type="project" value="UniProtKB-EC"/>
</dbReference>
<evidence type="ECO:0000256" key="3">
    <source>
        <dbReference type="ARBA" id="ARBA00012865"/>
    </source>
</evidence>
<proteinExistence type="inferred from homology"/>
<dbReference type="InterPro" id="IPR012338">
    <property type="entry name" value="Beta-lactam/transpept-like"/>
</dbReference>
<keyword evidence="4" id="KW-0732">Signal</keyword>
<dbReference type="SUPFAM" id="SSF56601">
    <property type="entry name" value="beta-lactamase/transpeptidase-like"/>
    <property type="match status" value="1"/>
</dbReference>
<feature type="signal peptide" evidence="4">
    <location>
        <begin position="1"/>
        <end position="18"/>
    </location>
</feature>
<comment type="similarity">
    <text evidence="2">Belongs to the class-A beta-lactamase family.</text>
</comment>
<dbReference type="GO" id="GO:0030655">
    <property type="term" value="P:beta-lactam antibiotic catabolic process"/>
    <property type="evidence" value="ECO:0007669"/>
    <property type="project" value="InterPro"/>
</dbReference>
<organism evidence="6 7">
    <name type="scientific">Pedobacter paludis</name>
    <dbReference type="NCBI Taxonomy" id="2203212"/>
    <lineage>
        <taxon>Bacteria</taxon>
        <taxon>Pseudomonadati</taxon>
        <taxon>Bacteroidota</taxon>
        <taxon>Sphingobacteriia</taxon>
        <taxon>Sphingobacteriales</taxon>
        <taxon>Sphingobacteriaceae</taxon>
        <taxon>Pedobacter</taxon>
    </lineage>
</organism>
<dbReference type="OrthoDB" id="1884322at2"/>
<sequence length="416" mass="47974">MNKLVFFLFSFVSLSAMAQKTDTVFLQKLMESKPELFQSVLNHPDKNQIQILYTQVDRDSKNVLHFKTFSYNLNPKHYFYPASTVKLAAVIFALEKVNRLKSTGLTAKSTMITDSTYKGQTKVLADTSAKSKLPSIAHYIKKILLTSDNDAFNRLFEFIGRAEINAKLKKNGLNNSRILNRLAIGDAGESAKHTNPIKFYNGDQLVYNQEAQYDANEYDLDLTNLVMGKGYLDSADKLVAKPFSLANKNAFAINDQQKLMQKLIFPEAFPAKDRFNLTPSDYKLIYTYMSKFPTESAYPKYDPKEFWATYAKMLYYGREKDAALDPNIRIFNKYGDSYGYIIDNSYFVDFKNGIEYFLTAVIQSNEDGIFNDNKYEYDTVCFPFMKNLGRTIYDVELKRNKAHKPNLSKYKMDYGW</sequence>
<dbReference type="RefSeq" id="WP_109928042.1">
    <property type="nucleotide sequence ID" value="NZ_QGNY01000001.1"/>
</dbReference>
<protein>
    <recommendedName>
        <fullName evidence="3">beta-lactamase</fullName>
        <ecNumber evidence="3">3.5.2.6</ecNumber>
    </recommendedName>
</protein>
<dbReference type="EC" id="3.5.2.6" evidence="3"/>